<organism evidence="2 3">
    <name type="scientific">Thalassobaculum litoreum DSM 18839</name>
    <dbReference type="NCBI Taxonomy" id="1123362"/>
    <lineage>
        <taxon>Bacteria</taxon>
        <taxon>Pseudomonadati</taxon>
        <taxon>Pseudomonadota</taxon>
        <taxon>Alphaproteobacteria</taxon>
        <taxon>Rhodospirillales</taxon>
        <taxon>Thalassobaculaceae</taxon>
        <taxon>Thalassobaculum</taxon>
    </lineage>
</organism>
<dbReference type="OrthoDB" id="7273451at2"/>
<keyword evidence="3" id="KW-1185">Reference proteome</keyword>
<name>A0A8G2BHA5_9PROT</name>
<dbReference type="SUPFAM" id="SSF53335">
    <property type="entry name" value="S-adenosyl-L-methionine-dependent methyltransferases"/>
    <property type="match status" value="1"/>
</dbReference>
<dbReference type="Pfam" id="PF13649">
    <property type="entry name" value="Methyltransf_25"/>
    <property type="match status" value="1"/>
</dbReference>
<sequence>MSFSPDWLALRAPYDSAARATGLEHRLGDWLEGRRSVSVVDLGAGSGNNLAHLAPRLAVDQRWTLVDADGALLAAAARRHPGVTLRAGDLAGDLTALIPEGTDLVTASALIDLVSQAWLARLADRVREIGCALLVVLTYDGRIAWERETGQDAEIRDLVNRHQRGDKGFGAALGPDAPGALSRLLPGVETASSDWKVGPGETAMRRALVDGWSGAAAEIAPERTESIAAWRAWASSEPRALTVGHTDQLWLPG</sequence>
<reference evidence="2 3" key="1">
    <citation type="submission" date="2016-10" db="EMBL/GenBank/DDBJ databases">
        <authorList>
            <person name="Varghese N."/>
            <person name="Submissions S."/>
        </authorList>
    </citation>
    <scope>NUCLEOTIDE SEQUENCE [LARGE SCALE GENOMIC DNA]</scope>
    <source>
        <strain evidence="2 3">DSM 18839</strain>
    </source>
</reference>
<dbReference type="InterPro" id="IPR041698">
    <property type="entry name" value="Methyltransf_25"/>
</dbReference>
<dbReference type="Gene3D" id="3.40.50.150">
    <property type="entry name" value="Vaccinia Virus protein VP39"/>
    <property type="match status" value="1"/>
</dbReference>
<gene>
    <name evidence="2" type="ORF">SAMN05660686_02073</name>
</gene>
<evidence type="ECO:0000313" key="3">
    <source>
        <dbReference type="Proteomes" id="UP000198615"/>
    </source>
</evidence>
<evidence type="ECO:0000313" key="2">
    <source>
        <dbReference type="EMBL" id="SDF68871.1"/>
    </source>
</evidence>
<evidence type="ECO:0000259" key="1">
    <source>
        <dbReference type="Pfam" id="PF13649"/>
    </source>
</evidence>
<dbReference type="Proteomes" id="UP000198615">
    <property type="component" value="Unassembled WGS sequence"/>
</dbReference>
<dbReference type="InterPro" id="IPR029063">
    <property type="entry name" value="SAM-dependent_MTases_sf"/>
</dbReference>
<proteinExistence type="predicted"/>
<dbReference type="RefSeq" id="WP_093150084.1">
    <property type="nucleotide sequence ID" value="NZ_FNBW01000005.1"/>
</dbReference>
<dbReference type="AlphaFoldDB" id="A0A8G2BHA5"/>
<comment type="caution">
    <text evidence="2">The sequence shown here is derived from an EMBL/GenBank/DDBJ whole genome shotgun (WGS) entry which is preliminary data.</text>
</comment>
<protein>
    <recommendedName>
        <fullName evidence="1">Methyltransferase domain-containing protein</fullName>
    </recommendedName>
</protein>
<accession>A0A8G2BHA5</accession>
<dbReference type="EMBL" id="FNBW01000005">
    <property type="protein sequence ID" value="SDF68871.1"/>
    <property type="molecule type" value="Genomic_DNA"/>
</dbReference>
<feature type="domain" description="Methyltransferase" evidence="1">
    <location>
        <begin position="39"/>
        <end position="127"/>
    </location>
</feature>